<proteinExistence type="predicted"/>
<dbReference type="EMBL" id="CAJRAY010000103">
    <property type="protein sequence ID" value="CAG5093202.1"/>
    <property type="molecule type" value="Genomic_DNA"/>
</dbReference>
<dbReference type="Proteomes" id="UP000681526">
    <property type="component" value="Unassembled WGS sequence"/>
</dbReference>
<accession>A0ABM8V970</accession>
<evidence type="ECO:0000313" key="2">
    <source>
        <dbReference type="EMBL" id="CAG5093202.1"/>
    </source>
</evidence>
<feature type="compositionally biased region" description="Basic residues" evidence="1">
    <location>
        <begin position="72"/>
        <end position="85"/>
    </location>
</feature>
<gene>
    <name evidence="2" type="primary">txxe 3583</name>
    <name evidence="2" type="ORF">TXXE_19355</name>
</gene>
<organism evidence="2 3">
    <name type="scientific">Thermobacillus xylanilyticus</name>
    <dbReference type="NCBI Taxonomy" id="76633"/>
    <lineage>
        <taxon>Bacteria</taxon>
        <taxon>Bacillati</taxon>
        <taxon>Bacillota</taxon>
        <taxon>Bacilli</taxon>
        <taxon>Bacillales</taxon>
        <taxon>Paenibacillaceae</taxon>
        <taxon>Thermobacillus</taxon>
    </lineage>
</organism>
<protein>
    <submittedName>
        <fullName evidence="2">Uncharacterized protein</fullName>
    </submittedName>
</protein>
<feature type="region of interest" description="Disordered" evidence="1">
    <location>
        <begin position="61"/>
        <end position="85"/>
    </location>
</feature>
<keyword evidence="3" id="KW-1185">Reference proteome</keyword>
<dbReference type="RefSeq" id="WP_015253151.1">
    <property type="nucleotide sequence ID" value="NZ_CAJRAY010000103.1"/>
</dbReference>
<comment type="caution">
    <text evidence="2">The sequence shown here is derived from an EMBL/GenBank/DDBJ whole genome shotgun (WGS) entry which is preliminary data.</text>
</comment>
<reference evidence="2 3" key="1">
    <citation type="submission" date="2021-04" db="EMBL/GenBank/DDBJ databases">
        <authorList>
            <person name="Rakotoarivonina H."/>
        </authorList>
    </citation>
    <scope>NUCLEOTIDE SEQUENCE [LARGE SCALE GENOMIC DNA]</scope>
    <source>
        <strain evidence="2 3">XE</strain>
    </source>
</reference>
<name>A0ABM8V970_THEXY</name>
<evidence type="ECO:0000313" key="3">
    <source>
        <dbReference type="Proteomes" id="UP000681526"/>
    </source>
</evidence>
<sequence length="85" mass="9371">MKQTSPAPDRAWDHVNLAAALADLKEQHYRLLLAVSALADALEARGFLRPGELEERAARLDREAEASLRAARATRSRASSHRPKA</sequence>
<evidence type="ECO:0000256" key="1">
    <source>
        <dbReference type="SAM" id="MobiDB-lite"/>
    </source>
</evidence>